<dbReference type="EMBL" id="CP013926">
    <property type="protein sequence ID" value="AMJ75329.1"/>
    <property type="molecule type" value="Genomic_DNA"/>
</dbReference>
<reference evidence="3" key="2">
    <citation type="submission" date="2023-07" db="EMBL/GenBank/DDBJ databases">
        <title>Genome content predicts the carbon catabolic preferences of heterotrophic bacteria.</title>
        <authorList>
            <person name="Gralka M."/>
        </authorList>
    </citation>
    <scope>NUCLEOTIDE SEQUENCE</scope>
    <source>
        <strain evidence="3">F2M12</strain>
    </source>
</reference>
<name>A0AAW7Z6I7_9ALTE</name>
<accession>A0AAW7Z6I7</accession>
<dbReference type="RefSeq" id="WP_057790093.1">
    <property type="nucleotide sequence ID" value="NZ_CANLMS010000001.1"/>
</dbReference>
<dbReference type="EMBL" id="JAUOQI010000016">
    <property type="protein sequence ID" value="MDO6579164.1"/>
    <property type="molecule type" value="Genomic_DNA"/>
</dbReference>
<reference evidence="2 4" key="1">
    <citation type="submission" date="2015-12" db="EMBL/GenBank/DDBJ databases">
        <title>Intraspecies pangenome expansion in the marine bacterium Alteromonas.</title>
        <authorList>
            <person name="Lopez-Perez M."/>
            <person name="Rodriguez-Valera F."/>
        </authorList>
    </citation>
    <scope>NUCLEOTIDE SEQUENCE [LARGE SCALE GENOMIC DNA]</scope>
    <source>
        <strain evidence="2 4">LMG 21861</strain>
    </source>
</reference>
<dbReference type="Proteomes" id="UP000056750">
    <property type="component" value="Chromosome"/>
</dbReference>
<evidence type="ECO:0000256" key="1">
    <source>
        <dbReference type="SAM" id="SignalP"/>
    </source>
</evidence>
<evidence type="ECO:0000313" key="4">
    <source>
        <dbReference type="Proteomes" id="UP000056750"/>
    </source>
</evidence>
<dbReference type="NCBIfam" id="TIGR02595">
    <property type="entry name" value="PEP_CTERM"/>
    <property type="match status" value="1"/>
</dbReference>
<dbReference type="InterPro" id="IPR013424">
    <property type="entry name" value="Ice-binding_C"/>
</dbReference>
<keyword evidence="1" id="KW-0732">Signal</keyword>
<dbReference type="AlphaFoldDB" id="A0AAW7Z6I7"/>
<sequence length="298" mass="32068">MLSLKQLLCVVLCVSSANVLATVRVVDFDLDANLNRIQNGQVIDDEYADWGILISSCNTNGVAAAGTDRVTGVCNDDPNAANPDYSNRQAAFNTQANNTQDPDLEFDKINGSWVGSISGDEYDQLTDYKSYYADIKAQAGTGGGLWSRPGNALILNEQPCNATSCTNPDDEGTRPGGFFVFDFTDGPVDILNLDFFDVEGVERTDTTSPQNLIYFFYADGTSGSTQVLAPGNNEYARKDFVSTELASLYTNVTKLVVNLPGSGAINNLIVKATEVPEPAGIALFLSAGVILLRRRKSK</sequence>
<evidence type="ECO:0000313" key="5">
    <source>
        <dbReference type="Proteomes" id="UP001170717"/>
    </source>
</evidence>
<feature type="signal peptide" evidence="1">
    <location>
        <begin position="1"/>
        <end position="21"/>
    </location>
</feature>
<evidence type="ECO:0000313" key="3">
    <source>
        <dbReference type="EMBL" id="MDO6579164.1"/>
    </source>
</evidence>
<feature type="chain" id="PRO_5043588912" evidence="1">
    <location>
        <begin position="22"/>
        <end position="298"/>
    </location>
</feature>
<dbReference type="GeneID" id="83259210"/>
<evidence type="ECO:0000313" key="2">
    <source>
        <dbReference type="EMBL" id="AMJ75329.1"/>
    </source>
</evidence>
<dbReference type="KEGG" id="asq:AVL57_15960"/>
<protein>
    <submittedName>
        <fullName evidence="3">PEP-CTERM sorting domain-containing protein</fullName>
    </submittedName>
</protein>
<dbReference type="Proteomes" id="UP001170717">
    <property type="component" value="Unassembled WGS sequence"/>
</dbReference>
<proteinExistence type="predicted"/>
<organism evidence="3 5">
    <name type="scientific">Alteromonas stellipolaris</name>
    <dbReference type="NCBI Taxonomy" id="233316"/>
    <lineage>
        <taxon>Bacteria</taxon>
        <taxon>Pseudomonadati</taxon>
        <taxon>Pseudomonadota</taxon>
        <taxon>Gammaproteobacteria</taxon>
        <taxon>Alteromonadales</taxon>
        <taxon>Alteromonadaceae</taxon>
        <taxon>Alteromonas/Salinimonas group</taxon>
        <taxon>Alteromonas</taxon>
    </lineage>
</organism>
<keyword evidence="4" id="KW-1185">Reference proteome</keyword>
<gene>
    <name evidence="2" type="ORF">AVL57_15960</name>
    <name evidence="3" type="ORF">Q4527_17305</name>
</gene>